<reference evidence="2 3" key="1">
    <citation type="submission" date="2018-08" db="EMBL/GenBank/DDBJ databases">
        <title>A genome reference for cultivated species of the human gut microbiota.</title>
        <authorList>
            <person name="Zou Y."/>
            <person name="Xue W."/>
            <person name="Luo G."/>
        </authorList>
    </citation>
    <scope>NUCLEOTIDE SEQUENCE [LARGE SCALE GENOMIC DNA]</scope>
    <source>
        <strain evidence="2 3">AM47-6BH</strain>
    </source>
</reference>
<comment type="caution">
    <text evidence="2">The sequence shown here is derived from an EMBL/GenBank/DDBJ whole genome shotgun (WGS) entry which is preliminary data.</text>
</comment>
<evidence type="ECO:0000313" key="2">
    <source>
        <dbReference type="EMBL" id="RGZ90125.1"/>
    </source>
</evidence>
<accession>A0A413Q4R3</accession>
<protein>
    <submittedName>
        <fullName evidence="2">Uncharacterized protein</fullName>
    </submittedName>
</protein>
<keyword evidence="1" id="KW-1133">Transmembrane helix</keyword>
<sequence length="181" mass="19892">MTYDIYRLIFIVGAIACAVMFVVSVILFITLKIPNVIGDLTGRNAKKAIENIRKQNEASGGKAYKASAVNLERGRLTDKMTPSGNLQRRGITSGFGVHTEKISTMKLEQQASVGTDTDNESNETMVLEQNYSNETTVLSPQNVGETTVLSSNMPQNPSDTTVLNQFMVLEDITFIHTDEII</sequence>
<feature type="transmembrane region" description="Helical" evidence="1">
    <location>
        <begin position="6"/>
        <end position="31"/>
    </location>
</feature>
<evidence type="ECO:0000313" key="3">
    <source>
        <dbReference type="Proteomes" id="UP000283721"/>
    </source>
</evidence>
<gene>
    <name evidence="2" type="ORF">DW967_12180</name>
</gene>
<dbReference type="Proteomes" id="UP000283721">
    <property type="component" value="Unassembled WGS sequence"/>
</dbReference>
<dbReference type="EMBL" id="QSES01000024">
    <property type="protein sequence ID" value="RGZ90125.1"/>
    <property type="molecule type" value="Genomic_DNA"/>
</dbReference>
<evidence type="ECO:0000256" key="1">
    <source>
        <dbReference type="SAM" id="Phobius"/>
    </source>
</evidence>
<proteinExistence type="predicted"/>
<dbReference type="AlphaFoldDB" id="A0A413Q4R3"/>
<keyword evidence="1" id="KW-0812">Transmembrane</keyword>
<keyword evidence="1" id="KW-0472">Membrane</keyword>
<organism evidence="2 3">
    <name type="scientific">Agathobacter rectalis</name>
    <dbReference type="NCBI Taxonomy" id="39491"/>
    <lineage>
        <taxon>Bacteria</taxon>
        <taxon>Bacillati</taxon>
        <taxon>Bacillota</taxon>
        <taxon>Clostridia</taxon>
        <taxon>Lachnospirales</taxon>
        <taxon>Lachnospiraceae</taxon>
        <taxon>Agathobacter</taxon>
    </lineage>
</organism>
<name>A0A413Q4R3_9FIRM</name>